<dbReference type="OrthoDB" id="2133at10239"/>
<name>A0A0K0N696_9CAUD</name>
<protein>
    <submittedName>
        <fullName evidence="2">Putative portal protein</fullName>
    </submittedName>
</protein>
<organism evidence="2 3">
    <name type="scientific">Gordonia phage GTE8</name>
    <dbReference type="NCBI Taxonomy" id="1647475"/>
    <lineage>
        <taxon>Viruses</taxon>
        <taxon>Duplodnaviria</taxon>
        <taxon>Heunggongvirae</taxon>
        <taxon>Uroviricota</taxon>
        <taxon>Caudoviricetes</taxon>
        <taxon>Zierdtviridae</taxon>
        <taxon>Emilbogenvirinae</taxon>
        <taxon>Foxborovirus</taxon>
        <taxon>Foxborovirus GTE8</taxon>
    </lineage>
</organism>
<dbReference type="KEGG" id="vg:26515972"/>
<feature type="region of interest" description="Disordered" evidence="1">
    <location>
        <begin position="484"/>
        <end position="529"/>
    </location>
</feature>
<feature type="compositionally biased region" description="Low complexity" evidence="1">
    <location>
        <begin position="499"/>
        <end position="512"/>
    </location>
</feature>
<dbReference type="InterPro" id="IPR021145">
    <property type="entry name" value="Portal_protein_SPP1_Gp6-like"/>
</dbReference>
<reference evidence="2 3" key="1">
    <citation type="journal article" date="2015" name="PLoS ONE">
        <title>Lysis to Kill: Evaluation of the Lytic Abilities, and Genomics of Nine Bacteriophages Infective for Gordonia spp. and Their Potential Use in Activated Sludge Foam Biocontrol.</title>
        <authorList>
            <person name="Dyson Z.A."/>
            <person name="Tucci J."/>
            <person name="Seviour R.J."/>
            <person name="Petrovski S."/>
        </authorList>
    </citation>
    <scope>NUCLEOTIDE SEQUENCE [LARGE SCALE GENOMIC DNA]</scope>
</reference>
<dbReference type="RefSeq" id="YP_009187076.1">
    <property type="nucleotide sequence ID" value="NC_028653.1"/>
</dbReference>
<evidence type="ECO:0000313" key="2">
    <source>
        <dbReference type="EMBL" id="AKJ72355.1"/>
    </source>
</evidence>
<evidence type="ECO:0000313" key="3">
    <source>
        <dbReference type="Proteomes" id="UP000204476"/>
    </source>
</evidence>
<feature type="region of interest" description="Disordered" evidence="1">
    <location>
        <begin position="47"/>
        <end position="67"/>
    </location>
</feature>
<dbReference type="Proteomes" id="UP000204476">
    <property type="component" value="Genome"/>
</dbReference>
<dbReference type="GeneID" id="26515972"/>
<accession>A0A0K0N696</accession>
<evidence type="ECO:0000256" key="1">
    <source>
        <dbReference type="SAM" id="MobiDB-lite"/>
    </source>
</evidence>
<gene>
    <name evidence="2" type="ORF">GTE8_14</name>
</gene>
<dbReference type="Pfam" id="PF05133">
    <property type="entry name" value="SPP1_portal"/>
    <property type="match status" value="1"/>
</dbReference>
<feature type="compositionally biased region" description="Polar residues" evidence="1">
    <location>
        <begin position="485"/>
        <end position="498"/>
    </location>
</feature>
<proteinExistence type="predicted"/>
<dbReference type="EMBL" id="KR053201">
    <property type="protein sequence ID" value="AKJ72355.1"/>
    <property type="molecule type" value="Genomic_DNA"/>
</dbReference>
<sequence>MKVKYNQLVRANVPIEGDRPQPDWFLVSMLKEILAKRRRFETLKRYVEGDPPKPETPNNTSQDSWKEFETFRKKSRTNYAGQIIGACVDRTTVQGFRTSQDHDTDGDKVARKLWDDNDMDVKGDKAMADAYTYGVGMLLADPLTKKAKYFLPWQATVVKDSVDDPRAALCIEHNPTEGRDYAYLFLRDIDDFGVGTGNVTIHIAVRDRDNRNAVRNGLFEKEVPVNTYLTQRWTWWKTVDQADFPVLDIIPLVPFDNRDERGEFENDTDLLDRINHMILQRVVIATMQAFKQRGIKGTFPKFDDKGNLIDYNGMFPADPNALWLLPPDAEIWESGQTSIQDILSAVKDDVRDLASVTRTPMNYFSSDAANQSATGSELANDSYLLKIRDRKARMRGRWVRFMHLMFRINGDEERADMDKLAVIWMPSDNVSITDRYSAASQAKSLGLSLRTIMREVLNYDPETIEVAELEMISETLKNAIRTVDPGQTTGANPAAQTPLQQRAASAAALQSSNGATSRSTGATAGRSGQ</sequence>
<feature type="compositionally biased region" description="Polar residues" evidence="1">
    <location>
        <begin position="513"/>
        <end position="522"/>
    </location>
</feature>
<keyword evidence="3" id="KW-1185">Reference proteome</keyword>